<dbReference type="RefSeq" id="WP_217504516.1">
    <property type="nucleotide sequence ID" value="NZ_BMOI01000002.1"/>
</dbReference>
<feature type="region of interest" description="Disordered" evidence="3">
    <location>
        <begin position="1"/>
        <end position="23"/>
    </location>
</feature>
<evidence type="ECO:0000313" key="7">
    <source>
        <dbReference type="Proteomes" id="UP000648535"/>
    </source>
</evidence>
<evidence type="ECO:0000256" key="1">
    <source>
        <dbReference type="ARBA" id="ARBA00023002"/>
    </source>
</evidence>
<dbReference type="InterPro" id="IPR022290">
    <property type="entry name" value="LLM_Atu2307-like"/>
</dbReference>
<dbReference type="InterPro" id="IPR050766">
    <property type="entry name" value="Bact_Lucif_Oxidored"/>
</dbReference>
<dbReference type="InterPro" id="IPR011251">
    <property type="entry name" value="Luciferase-like_dom"/>
</dbReference>
<gene>
    <name evidence="5" type="ORF">GCM10009769_07500</name>
    <name evidence="6" type="ORF">JOE58_001565</name>
</gene>
<dbReference type="PANTHER" id="PTHR30137:SF8">
    <property type="entry name" value="BLR5498 PROTEIN"/>
    <property type="match status" value="1"/>
</dbReference>
<dbReference type="GO" id="GO:0005829">
    <property type="term" value="C:cytosol"/>
    <property type="evidence" value="ECO:0007669"/>
    <property type="project" value="TreeGrafter"/>
</dbReference>
<keyword evidence="2" id="KW-0503">Monooxygenase</keyword>
<dbReference type="Pfam" id="PF00296">
    <property type="entry name" value="Bac_luciferase"/>
    <property type="match status" value="1"/>
</dbReference>
<dbReference type="GO" id="GO:0016705">
    <property type="term" value="F:oxidoreductase activity, acting on paired donors, with incorporation or reduction of molecular oxygen"/>
    <property type="evidence" value="ECO:0007669"/>
    <property type="project" value="InterPro"/>
</dbReference>
<protein>
    <submittedName>
        <fullName evidence="5 6">Oxidoreductase</fullName>
    </submittedName>
</protein>
<organism evidence="5 7">
    <name type="scientific">Curtobacterium luteum</name>
    <dbReference type="NCBI Taxonomy" id="33881"/>
    <lineage>
        <taxon>Bacteria</taxon>
        <taxon>Bacillati</taxon>
        <taxon>Actinomycetota</taxon>
        <taxon>Actinomycetes</taxon>
        <taxon>Micrococcales</taxon>
        <taxon>Microbacteriaceae</taxon>
        <taxon>Curtobacterium</taxon>
    </lineage>
</organism>
<accession>A0A8H9G7Y4</accession>
<dbReference type="NCBIfam" id="TIGR03858">
    <property type="entry name" value="LLM_2I7G"/>
    <property type="match status" value="1"/>
</dbReference>
<evidence type="ECO:0000256" key="3">
    <source>
        <dbReference type="SAM" id="MobiDB-lite"/>
    </source>
</evidence>
<evidence type="ECO:0000313" key="8">
    <source>
        <dbReference type="Proteomes" id="UP000746584"/>
    </source>
</evidence>
<reference evidence="5" key="2">
    <citation type="submission" date="2020-09" db="EMBL/GenBank/DDBJ databases">
        <authorList>
            <person name="Sun Q."/>
            <person name="Ohkuma M."/>
        </authorList>
    </citation>
    <scope>NUCLEOTIDE SEQUENCE</scope>
    <source>
        <strain evidence="5">JCM 1480</strain>
    </source>
</reference>
<evidence type="ECO:0000256" key="2">
    <source>
        <dbReference type="ARBA" id="ARBA00023033"/>
    </source>
</evidence>
<dbReference type="EMBL" id="BMOI01000002">
    <property type="protein sequence ID" value="GGK91864.1"/>
    <property type="molecule type" value="Genomic_DNA"/>
</dbReference>
<dbReference type="PANTHER" id="PTHR30137">
    <property type="entry name" value="LUCIFERASE-LIKE MONOOXYGENASE"/>
    <property type="match status" value="1"/>
</dbReference>
<dbReference type="EMBL" id="JAFBCG010000001">
    <property type="protein sequence ID" value="MBM7802314.1"/>
    <property type="molecule type" value="Genomic_DNA"/>
</dbReference>
<evidence type="ECO:0000259" key="4">
    <source>
        <dbReference type="Pfam" id="PF00296"/>
    </source>
</evidence>
<keyword evidence="8" id="KW-1185">Reference proteome</keyword>
<dbReference type="Proteomes" id="UP000746584">
    <property type="component" value="Unassembled WGS sequence"/>
</dbReference>
<dbReference type="InterPro" id="IPR036661">
    <property type="entry name" value="Luciferase-like_sf"/>
</dbReference>
<dbReference type="GO" id="GO:0004497">
    <property type="term" value="F:monooxygenase activity"/>
    <property type="evidence" value="ECO:0007669"/>
    <property type="project" value="UniProtKB-KW"/>
</dbReference>
<comment type="caution">
    <text evidence="5">The sequence shown here is derived from an EMBL/GenBank/DDBJ whole genome shotgun (WGS) entry which is preliminary data.</text>
</comment>
<dbReference type="Proteomes" id="UP000648535">
    <property type="component" value="Unassembled WGS sequence"/>
</dbReference>
<dbReference type="Gene3D" id="3.20.20.30">
    <property type="entry name" value="Luciferase-like domain"/>
    <property type="match status" value="1"/>
</dbReference>
<reference evidence="6 8" key="3">
    <citation type="submission" date="2021-01" db="EMBL/GenBank/DDBJ databases">
        <title>Sequencing the genomes of 1000 actinobacteria strains.</title>
        <authorList>
            <person name="Klenk H.-P."/>
        </authorList>
    </citation>
    <scope>NUCLEOTIDE SEQUENCE [LARGE SCALE GENOMIC DNA]</scope>
    <source>
        <strain evidence="6 8">DSM 20542</strain>
    </source>
</reference>
<dbReference type="SUPFAM" id="SSF51679">
    <property type="entry name" value="Bacterial luciferase-like"/>
    <property type="match status" value="1"/>
</dbReference>
<name>A0A8H9G7Y4_9MICO</name>
<feature type="domain" description="Luciferase-like" evidence="4">
    <location>
        <begin position="44"/>
        <end position="326"/>
    </location>
</feature>
<reference evidence="5" key="1">
    <citation type="journal article" date="2014" name="Int. J. Syst. Evol. Microbiol.">
        <title>Complete genome sequence of Corynebacterium casei LMG S-19264T (=DSM 44701T), isolated from a smear-ripened cheese.</title>
        <authorList>
            <consortium name="US DOE Joint Genome Institute (JGI-PGF)"/>
            <person name="Walter F."/>
            <person name="Albersmeier A."/>
            <person name="Kalinowski J."/>
            <person name="Ruckert C."/>
        </authorList>
    </citation>
    <scope>NUCLEOTIDE SEQUENCE</scope>
    <source>
        <strain evidence="5">JCM 1480</strain>
    </source>
</reference>
<evidence type="ECO:0000313" key="5">
    <source>
        <dbReference type="EMBL" id="GGK91864.1"/>
    </source>
</evidence>
<evidence type="ECO:0000313" key="6">
    <source>
        <dbReference type="EMBL" id="MBM7802314.1"/>
    </source>
</evidence>
<dbReference type="AlphaFoldDB" id="A0A8H9G7Y4"/>
<keyword evidence="1" id="KW-0560">Oxidoreductase</keyword>
<sequence>MSNAFGTDRPSDVPPPAPDRVGPVQLGLDTFGDVTELPDGSVKSDAQSIRDVVEQAVLADQLGIDFIGVGEHHRADFIVSAPEVVLAAIAASTSTIRLGSAVTVLSSDDPVRVYERFATVDAISDGRAEVILGRGSFTESFPLFGYELSDYEVLFEEKLQLWSALRGGDKVTWSGTKRASLVEQDVFPKLEHGPIPTWIGVGGSPQSVIRAASYGMPLFLAIIGGQPAQFAPFSRLYRQALAQLELPQQPIAMHSPGFVAATDEEAAERYWPYHKAVTDQLGRERGWPPLDVAGYRAGLSAGGSLYVGSPETVARKIARNMRILGVSRFDMRYATGRLPHEDMMRSIELYGTQVAPRVRELLAEPVPVP</sequence>
<dbReference type="CDD" id="cd00347">
    <property type="entry name" value="Flavin_utilizing_monoxygenases"/>
    <property type="match status" value="1"/>
</dbReference>
<proteinExistence type="predicted"/>